<keyword evidence="1" id="KW-0378">Hydrolase</keyword>
<dbReference type="Gene3D" id="2.40.260.10">
    <property type="entry name" value="Sortase"/>
    <property type="match status" value="1"/>
</dbReference>
<feature type="active site" description="Proton donor/acceptor" evidence="2">
    <location>
        <position position="142"/>
    </location>
</feature>
<accession>A0A810PTA2</accession>
<evidence type="ECO:0000256" key="2">
    <source>
        <dbReference type="PIRSR" id="PIRSR605754-1"/>
    </source>
</evidence>
<feature type="active site" description="Acyl-thioester intermediate" evidence="2">
    <location>
        <position position="204"/>
    </location>
</feature>
<keyword evidence="3" id="KW-1133">Transmembrane helix</keyword>
<dbReference type="Pfam" id="PF04203">
    <property type="entry name" value="Sortase"/>
    <property type="match status" value="1"/>
</dbReference>
<evidence type="ECO:0000313" key="4">
    <source>
        <dbReference type="EMBL" id="BCK79070.1"/>
    </source>
</evidence>
<keyword evidence="3" id="KW-0472">Membrane</keyword>
<feature type="transmembrane region" description="Helical" evidence="3">
    <location>
        <begin position="245"/>
        <end position="266"/>
    </location>
</feature>
<evidence type="ECO:0000313" key="5">
    <source>
        <dbReference type="Proteomes" id="UP000681343"/>
    </source>
</evidence>
<dbReference type="InterPro" id="IPR005754">
    <property type="entry name" value="Sortase"/>
</dbReference>
<evidence type="ECO:0000256" key="3">
    <source>
        <dbReference type="SAM" id="Phobius"/>
    </source>
</evidence>
<dbReference type="NCBIfam" id="TIGR01076">
    <property type="entry name" value="sortase_fam"/>
    <property type="match status" value="1"/>
</dbReference>
<gene>
    <name evidence="4" type="ORF">MM35RIKEN_12620</name>
</gene>
<organism evidence="4 5">
    <name type="scientific">Vescimonas fastidiosa</name>
    <dbReference type="NCBI Taxonomy" id="2714353"/>
    <lineage>
        <taxon>Bacteria</taxon>
        <taxon>Bacillati</taxon>
        <taxon>Bacillota</taxon>
        <taxon>Clostridia</taxon>
        <taxon>Eubacteriales</taxon>
        <taxon>Oscillospiraceae</taxon>
        <taxon>Vescimonas</taxon>
    </lineage>
</organism>
<dbReference type="RefSeq" id="WP_329958970.1">
    <property type="nucleotide sequence ID" value="NZ_AP023415.1"/>
</dbReference>
<name>A0A810PTA2_9FIRM</name>
<reference evidence="4" key="1">
    <citation type="submission" date="2020-09" db="EMBL/GenBank/DDBJ databases">
        <title>New species isolated from human feces.</title>
        <authorList>
            <person name="Kitahara M."/>
            <person name="Shigeno Y."/>
            <person name="Shime M."/>
            <person name="Matsumoto Y."/>
            <person name="Nakamura S."/>
            <person name="Motooka D."/>
            <person name="Fukuoka S."/>
            <person name="Nishikawa H."/>
            <person name="Benno Y."/>
        </authorList>
    </citation>
    <scope>NUCLEOTIDE SEQUENCE</scope>
    <source>
        <strain evidence="4">MM35</strain>
    </source>
</reference>
<dbReference type="Proteomes" id="UP000681343">
    <property type="component" value="Chromosome"/>
</dbReference>
<dbReference type="InterPro" id="IPR042002">
    <property type="entry name" value="Sortase_C"/>
</dbReference>
<evidence type="ECO:0000256" key="1">
    <source>
        <dbReference type="ARBA" id="ARBA00022801"/>
    </source>
</evidence>
<evidence type="ECO:0008006" key="6">
    <source>
        <dbReference type="Google" id="ProtNLM"/>
    </source>
</evidence>
<protein>
    <recommendedName>
        <fullName evidence="6">Class C sortase</fullName>
    </recommendedName>
</protein>
<dbReference type="InterPro" id="IPR023365">
    <property type="entry name" value="Sortase_dom-sf"/>
</dbReference>
<dbReference type="KEGG" id="vfa:MM35RIKEN_12620"/>
<dbReference type="EMBL" id="AP023415">
    <property type="protein sequence ID" value="BCK79070.1"/>
    <property type="molecule type" value="Genomic_DNA"/>
</dbReference>
<keyword evidence="3" id="KW-0812">Transmembrane</keyword>
<dbReference type="NCBIfam" id="NF033745">
    <property type="entry name" value="class_C_sortase"/>
    <property type="match status" value="1"/>
</dbReference>
<dbReference type="CDD" id="cd05827">
    <property type="entry name" value="Sortase_C"/>
    <property type="match status" value="1"/>
</dbReference>
<proteinExistence type="predicted"/>
<dbReference type="GO" id="GO:0016787">
    <property type="term" value="F:hydrolase activity"/>
    <property type="evidence" value="ECO:0007669"/>
    <property type="project" value="UniProtKB-KW"/>
</dbReference>
<sequence>MKWRLLAVACVLLALGLLLYPLMGELVSEKYHSDVEAVYTAAIADTDNVELAEQRRAAEAYNALLRGEAAVSTGGASVPPVDYAEQLTVGGAMCTIDIPKIGVYLPVRHGTGVETLERAVGHVVGTSLPVGGAGTHAVLSAHSGMASAKLFTDIDQLVKGDVFYIHVLGEVLAYEVDQIATVLPSDTSLLQIEEDKDYVTLITCMPFAVNTHRLLVRGHRVPYVPELVVENGKTPKAASSWTQHYLTGLGIGLGVLASIGGVCLFARRRRRG</sequence>
<dbReference type="SUPFAM" id="SSF63817">
    <property type="entry name" value="Sortase"/>
    <property type="match status" value="1"/>
</dbReference>
<dbReference type="AlphaFoldDB" id="A0A810PTA2"/>
<keyword evidence="5" id="KW-1185">Reference proteome</keyword>